<name>A0ABN3D3T4_9ACTN</name>
<dbReference type="Proteomes" id="UP001499843">
    <property type="component" value="Unassembled WGS sequence"/>
</dbReference>
<proteinExistence type="predicted"/>
<dbReference type="RefSeq" id="WP_344496127.1">
    <property type="nucleotide sequence ID" value="NZ_BAAAQX010000071.1"/>
</dbReference>
<comment type="caution">
    <text evidence="1">The sequence shown here is derived from an EMBL/GenBank/DDBJ whole genome shotgun (WGS) entry which is preliminary data.</text>
</comment>
<gene>
    <name evidence="1" type="ORF">GCM10009850_119560</name>
</gene>
<evidence type="ECO:0008006" key="3">
    <source>
        <dbReference type="Google" id="ProtNLM"/>
    </source>
</evidence>
<reference evidence="1 2" key="1">
    <citation type="journal article" date="2019" name="Int. J. Syst. Evol. Microbiol.">
        <title>The Global Catalogue of Microorganisms (GCM) 10K type strain sequencing project: providing services to taxonomists for standard genome sequencing and annotation.</title>
        <authorList>
            <consortium name="The Broad Institute Genomics Platform"/>
            <consortium name="The Broad Institute Genome Sequencing Center for Infectious Disease"/>
            <person name="Wu L."/>
            <person name="Ma J."/>
        </authorList>
    </citation>
    <scope>NUCLEOTIDE SEQUENCE [LARGE SCALE GENOMIC DNA]</scope>
    <source>
        <strain evidence="1 2">JCM 16114</strain>
    </source>
</reference>
<sequence>MIDTGNLLAEPAGEPGACPRAALARGAASTDAPTLVALSGPDAVGKTTQIRLLTRRLADACDAGPLETFDSRWRAAHEHGLARWWFTDAALPEVADVLACSYLNRARHARTPRGLVLIDRGPAMLQASVTATAAVRLGLEHARAAEHARALLAPMPATSRRRLPG</sequence>
<protein>
    <recommendedName>
        <fullName evidence="3">Thymidylate kinase</fullName>
    </recommendedName>
</protein>
<dbReference type="SUPFAM" id="SSF52540">
    <property type="entry name" value="P-loop containing nucleoside triphosphate hydrolases"/>
    <property type="match status" value="1"/>
</dbReference>
<evidence type="ECO:0000313" key="2">
    <source>
        <dbReference type="Proteomes" id="UP001499843"/>
    </source>
</evidence>
<dbReference type="Gene3D" id="3.40.50.300">
    <property type="entry name" value="P-loop containing nucleotide triphosphate hydrolases"/>
    <property type="match status" value="1"/>
</dbReference>
<keyword evidence="2" id="KW-1185">Reference proteome</keyword>
<accession>A0ABN3D3T4</accession>
<evidence type="ECO:0000313" key="1">
    <source>
        <dbReference type="EMBL" id="GAA2216487.1"/>
    </source>
</evidence>
<dbReference type="InterPro" id="IPR027417">
    <property type="entry name" value="P-loop_NTPase"/>
</dbReference>
<dbReference type="EMBL" id="BAAAQX010000071">
    <property type="protein sequence ID" value="GAA2216487.1"/>
    <property type="molecule type" value="Genomic_DNA"/>
</dbReference>
<organism evidence="1 2">
    <name type="scientific">Nonomuraea monospora</name>
    <dbReference type="NCBI Taxonomy" id="568818"/>
    <lineage>
        <taxon>Bacteria</taxon>
        <taxon>Bacillati</taxon>
        <taxon>Actinomycetota</taxon>
        <taxon>Actinomycetes</taxon>
        <taxon>Streptosporangiales</taxon>
        <taxon>Streptosporangiaceae</taxon>
        <taxon>Nonomuraea</taxon>
    </lineage>
</organism>